<keyword evidence="3" id="KW-1185">Reference proteome</keyword>
<name>A0A8J2BJF2_9BACT</name>
<dbReference type="EMBL" id="CAJNOB010000013">
    <property type="protein sequence ID" value="CAF0697073.1"/>
    <property type="molecule type" value="Genomic_DNA"/>
</dbReference>
<protein>
    <submittedName>
        <fullName evidence="2">Uncharacterized protein</fullName>
    </submittedName>
</protein>
<reference evidence="2" key="1">
    <citation type="submission" date="2021-02" db="EMBL/GenBank/DDBJ databases">
        <authorList>
            <person name="Cremers G."/>
            <person name="Picone N."/>
        </authorList>
    </citation>
    <scope>NUCLEOTIDE SEQUENCE</scope>
    <source>
        <strain evidence="2">PQ17</strain>
    </source>
</reference>
<evidence type="ECO:0000313" key="2">
    <source>
        <dbReference type="EMBL" id="CAF0697073.1"/>
    </source>
</evidence>
<evidence type="ECO:0000313" key="3">
    <source>
        <dbReference type="Proteomes" id="UP000663859"/>
    </source>
</evidence>
<dbReference type="AlphaFoldDB" id="A0A8J2BJF2"/>
<organism evidence="2 3">
    <name type="scientific">Candidatus Methylacidithermus pantelleriae</name>
    <dbReference type="NCBI Taxonomy" id="2744239"/>
    <lineage>
        <taxon>Bacteria</taxon>
        <taxon>Pseudomonadati</taxon>
        <taxon>Verrucomicrobiota</taxon>
        <taxon>Methylacidiphilae</taxon>
        <taxon>Methylacidiphilales</taxon>
        <taxon>Methylacidiphilaceae</taxon>
        <taxon>Candidatus Methylacidithermus</taxon>
    </lineage>
</organism>
<evidence type="ECO:0000256" key="1">
    <source>
        <dbReference type="SAM" id="MobiDB-lite"/>
    </source>
</evidence>
<gene>
    <name evidence="2" type="ORF">MPNT_200048</name>
</gene>
<comment type="caution">
    <text evidence="2">The sequence shown here is derived from an EMBL/GenBank/DDBJ whole genome shotgun (WGS) entry which is preliminary data.</text>
</comment>
<proteinExistence type="predicted"/>
<feature type="compositionally biased region" description="Basic and acidic residues" evidence="1">
    <location>
        <begin position="48"/>
        <end position="59"/>
    </location>
</feature>
<accession>A0A8J2BJF2</accession>
<sequence>MIENPASPRNQYLVATAYDCSSPLNRATTQVDRHDAAHVALKPAKPKRAGDRYFRPESR</sequence>
<dbReference type="Proteomes" id="UP000663859">
    <property type="component" value="Unassembled WGS sequence"/>
</dbReference>
<feature type="region of interest" description="Disordered" evidence="1">
    <location>
        <begin position="37"/>
        <end position="59"/>
    </location>
</feature>